<gene>
    <name evidence="3" type="ORF">F53441_12936</name>
</gene>
<feature type="compositionally biased region" description="Low complexity" evidence="2">
    <location>
        <begin position="92"/>
        <end position="103"/>
    </location>
</feature>
<keyword evidence="4" id="KW-1185">Reference proteome</keyword>
<name>A0A8H4JT01_9HYPO</name>
<reference evidence="3" key="1">
    <citation type="submission" date="2020-01" db="EMBL/GenBank/DDBJ databases">
        <title>Identification and distribution of gene clusters putatively required for synthesis of sphingolipid metabolism inhibitors in phylogenetically diverse species of the filamentous fungus Fusarium.</title>
        <authorList>
            <person name="Kim H.-S."/>
            <person name="Busman M."/>
            <person name="Brown D.W."/>
            <person name="Divon H."/>
            <person name="Uhlig S."/>
            <person name="Proctor R.H."/>
        </authorList>
    </citation>
    <scope>NUCLEOTIDE SEQUENCE</scope>
    <source>
        <strain evidence="3">NRRL 53441</strain>
    </source>
</reference>
<comment type="caution">
    <text evidence="3">The sequence shown here is derived from an EMBL/GenBank/DDBJ whole genome shotgun (WGS) entry which is preliminary data.</text>
</comment>
<evidence type="ECO:0000313" key="4">
    <source>
        <dbReference type="Proteomes" id="UP000605986"/>
    </source>
</evidence>
<dbReference type="EMBL" id="JAADJG010000747">
    <property type="protein sequence ID" value="KAF4437795.1"/>
    <property type="molecule type" value="Genomic_DNA"/>
</dbReference>
<dbReference type="Proteomes" id="UP000605986">
    <property type="component" value="Unassembled WGS sequence"/>
</dbReference>
<evidence type="ECO:0000256" key="1">
    <source>
        <dbReference type="SAM" id="Coils"/>
    </source>
</evidence>
<evidence type="ECO:0000313" key="3">
    <source>
        <dbReference type="EMBL" id="KAF4437795.1"/>
    </source>
</evidence>
<evidence type="ECO:0000256" key="2">
    <source>
        <dbReference type="SAM" id="MobiDB-lite"/>
    </source>
</evidence>
<keyword evidence="1" id="KW-0175">Coiled coil</keyword>
<sequence length="302" mass="34297">MAKATSKGKSKAHPSVQPVPSAPPTQSMEIADESKIPRYSLRNRSRATPKSISKAHSTGKKSTASAPAPPRSHVQESETGESSGYNRRRSSLRSSDQPSPSKSTLAPAAKPAETEGNSSNIRSRKRKAASPEYSVARKRGRPTRTTQPTVASSSAGPSRQQPESAPRQTRITREEKIREFKQEEKVYQKELEEIQQQVSELHVRLGERHEERREIATVISDCYDEIVRCQRYVVELDNGYRQDYKDTLDEAKQRLNRHFDMDRRLRPRIQKVLFHLDSLVAKYNENFAKLETAMDMQLLLDI</sequence>
<feature type="compositionally biased region" description="Polar residues" evidence="2">
    <location>
        <begin position="48"/>
        <end position="65"/>
    </location>
</feature>
<feature type="compositionally biased region" description="Polar residues" evidence="2">
    <location>
        <begin position="143"/>
        <end position="169"/>
    </location>
</feature>
<feature type="compositionally biased region" description="Basic residues" evidence="2">
    <location>
        <begin position="1"/>
        <end position="12"/>
    </location>
</feature>
<feature type="coiled-coil region" evidence="1">
    <location>
        <begin position="177"/>
        <end position="204"/>
    </location>
</feature>
<feature type="region of interest" description="Disordered" evidence="2">
    <location>
        <begin position="1"/>
        <end position="173"/>
    </location>
</feature>
<dbReference type="AlphaFoldDB" id="A0A8H4JT01"/>
<protein>
    <submittedName>
        <fullName evidence="3">Uncharacterized protein</fullName>
    </submittedName>
</protein>
<accession>A0A8H4JT01</accession>
<proteinExistence type="predicted"/>
<organism evidence="3 4">
    <name type="scientific">Fusarium austroafricanum</name>
    <dbReference type="NCBI Taxonomy" id="2364996"/>
    <lineage>
        <taxon>Eukaryota</taxon>
        <taxon>Fungi</taxon>
        <taxon>Dikarya</taxon>
        <taxon>Ascomycota</taxon>
        <taxon>Pezizomycotina</taxon>
        <taxon>Sordariomycetes</taxon>
        <taxon>Hypocreomycetidae</taxon>
        <taxon>Hypocreales</taxon>
        <taxon>Nectriaceae</taxon>
        <taxon>Fusarium</taxon>
        <taxon>Fusarium concolor species complex</taxon>
    </lineage>
</organism>